<dbReference type="Gene3D" id="1.20.1440.120">
    <property type="entry name" value="Recombination protein O, C-terminal domain"/>
    <property type="match status" value="1"/>
</dbReference>
<dbReference type="NCBIfam" id="TIGR00613">
    <property type="entry name" value="reco"/>
    <property type="match status" value="1"/>
</dbReference>
<dbReference type="PANTHER" id="PTHR33991">
    <property type="entry name" value="DNA REPAIR PROTEIN RECO"/>
    <property type="match status" value="1"/>
</dbReference>
<gene>
    <name evidence="7" type="primary">recO</name>
    <name evidence="9" type="ORF">DFH01_14535</name>
</gene>
<dbReference type="Gene3D" id="2.40.50.140">
    <property type="entry name" value="Nucleic acid-binding proteins"/>
    <property type="match status" value="1"/>
</dbReference>
<dbReference type="GO" id="GO:0006310">
    <property type="term" value="P:DNA recombination"/>
    <property type="evidence" value="ECO:0007669"/>
    <property type="project" value="UniProtKB-UniRule"/>
</dbReference>
<dbReference type="Pfam" id="PF02565">
    <property type="entry name" value="RecO_C"/>
    <property type="match status" value="1"/>
</dbReference>
<dbReference type="GO" id="GO:0006302">
    <property type="term" value="P:double-strand break repair"/>
    <property type="evidence" value="ECO:0007669"/>
    <property type="project" value="TreeGrafter"/>
</dbReference>
<dbReference type="InterPro" id="IPR022572">
    <property type="entry name" value="DNA_rep/recomb_RecO_N"/>
</dbReference>
<dbReference type="GO" id="GO:0043590">
    <property type="term" value="C:bacterial nucleoid"/>
    <property type="evidence" value="ECO:0007669"/>
    <property type="project" value="TreeGrafter"/>
</dbReference>
<evidence type="ECO:0000313" key="10">
    <source>
        <dbReference type="Proteomes" id="UP000245765"/>
    </source>
</evidence>
<proteinExistence type="inferred from homology"/>
<protein>
    <recommendedName>
        <fullName evidence="2 7">DNA repair protein RecO</fullName>
    </recommendedName>
    <alternativeName>
        <fullName evidence="6 7">Recombination protein O</fullName>
    </alternativeName>
</protein>
<evidence type="ECO:0000256" key="7">
    <source>
        <dbReference type="HAMAP-Rule" id="MF_00201"/>
    </source>
</evidence>
<dbReference type="InterPro" id="IPR037278">
    <property type="entry name" value="ARFGAP/RecO"/>
</dbReference>
<dbReference type="Pfam" id="PF11967">
    <property type="entry name" value="RecO_N"/>
    <property type="match status" value="1"/>
</dbReference>
<accession>A0A317FCZ9</accession>
<dbReference type="SUPFAM" id="SSF50249">
    <property type="entry name" value="Nucleic acid-binding proteins"/>
    <property type="match status" value="1"/>
</dbReference>
<evidence type="ECO:0000256" key="6">
    <source>
        <dbReference type="ARBA" id="ARBA00033409"/>
    </source>
</evidence>
<name>A0A317FCZ9_9PROT</name>
<dbReference type="AlphaFoldDB" id="A0A317FCZ9"/>
<dbReference type="PANTHER" id="PTHR33991:SF1">
    <property type="entry name" value="DNA REPAIR PROTEIN RECO"/>
    <property type="match status" value="1"/>
</dbReference>
<dbReference type="HAMAP" id="MF_00201">
    <property type="entry name" value="RecO"/>
    <property type="match status" value="1"/>
</dbReference>
<evidence type="ECO:0000256" key="2">
    <source>
        <dbReference type="ARBA" id="ARBA00021310"/>
    </source>
</evidence>
<evidence type="ECO:0000256" key="5">
    <source>
        <dbReference type="ARBA" id="ARBA00023204"/>
    </source>
</evidence>
<keyword evidence="10" id="KW-1185">Reference proteome</keyword>
<feature type="domain" description="DNA replication/recombination mediator RecO N-terminal" evidence="8">
    <location>
        <begin position="1"/>
        <end position="76"/>
    </location>
</feature>
<dbReference type="InterPro" id="IPR003717">
    <property type="entry name" value="RecO"/>
</dbReference>
<keyword evidence="4 7" id="KW-0233">DNA recombination</keyword>
<dbReference type="InterPro" id="IPR042242">
    <property type="entry name" value="RecO_C"/>
</dbReference>
<evidence type="ECO:0000256" key="3">
    <source>
        <dbReference type="ARBA" id="ARBA00022763"/>
    </source>
</evidence>
<evidence type="ECO:0000256" key="1">
    <source>
        <dbReference type="ARBA" id="ARBA00007452"/>
    </source>
</evidence>
<evidence type="ECO:0000256" key="4">
    <source>
        <dbReference type="ARBA" id="ARBA00023172"/>
    </source>
</evidence>
<dbReference type="InterPro" id="IPR012340">
    <property type="entry name" value="NA-bd_OB-fold"/>
</dbReference>
<dbReference type="EMBL" id="QGNA01000003">
    <property type="protein sequence ID" value="PWS36383.1"/>
    <property type="molecule type" value="Genomic_DNA"/>
</dbReference>
<comment type="function">
    <text evidence="7">Involved in DNA repair and RecF pathway recombination.</text>
</comment>
<reference evidence="10" key="1">
    <citation type="submission" date="2018-05" db="EMBL/GenBank/DDBJ databases">
        <authorList>
            <person name="Du Z."/>
            <person name="Wang X."/>
        </authorList>
    </citation>
    <scope>NUCLEOTIDE SEQUENCE [LARGE SCALE GENOMIC DNA]</scope>
    <source>
        <strain evidence="10">CQN31</strain>
    </source>
</reference>
<sequence length="248" mass="26064">MEWQAPAVVLDVRPHGESGAVVTLLTEAHGRHAGLAKGGASRAQAPLWQPGNLVEARWVARLADQLGALSGELVHPAAALAMEDPLALSVLRAATSLAEGALPEREAHPRIFHGLVALIATLARGAEAALPDLVRWEADLLADLGYGLDLARCAVTGTQDELAFVSPRTGRAVSERAAGEWRDRLLPLPAFLLGQGPSGPADWLAGLRLTGHFLARDVFGLQHRPLPAAREMLADRLAALVAPPADPG</sequence>
<dbReference type="OrthoDB" id="9804792at2"/>
<keyword evidence="3 7" id="KW-0227">DNA damage</keyword>
<comment type="caution">
    <text evidence="9">The sequence shown here is derived from an EMBL/GenBank/DDBJ whole genome shotgun (WGS) entry which is preliminary data.</text>
</comment>
<organism evidence="9 10">
    <name type="scientific">Falsiroseomonas bella</name>
    <dbReference type="NCBI Taxonomy" id="2184016"/>
    <lineage>
        <taxon>Bacteria</taxon>
        <taxon>Pseudomonadati</taxon>
        <taxon>Pseudomonadota</taxon>
        <taxon>Alphaproteobacteria</taxon>
        <taxon>Acetobacterales</taxon>
        <taxon>Roseomonadaceae</taxon>
        <taxon>Falsiroseomonas</taxon>
    </lineage>
</organism>
<keyword evidence="5 7" id="KW-0234">DNA repair</keyword>
<dbReference type="Proteomes" id="UP000245765">
    <property type="component" value="Unassembled WGS sequence"/>
</dbReference>
<dbReference type="SUPFAM" id="SSF57863">
    <property type="entry name" value="ArfGap/RecO-like zinc finger"/>
    <property type="match status" value="1"/>
</dbReference>
<dbReference type="RefSeq" id="WP_109871176.1">
    <property type="nucleotide sequence ID" value="NZ_QGNA01000003.1"/>
</dbReference>
<comment type="similarity">
    <text evidence="1 7">Belongs to the RecO family.</text>
</comment>
<evidence type="ECO:0000313" key="9">
    <source>
        <dbReference type="EMBL" id="PWS36383.1"/>
    </source>
</evidence>
<evidence type="ECO:0000259" key="8">
    <source>
        <dbReference type="Pfam" id="PF11967"/>
    </source>
</evidence>